<evidence type="ECO:0000313" key="1">
    <source>
        <dbReference type="EMBL" id="SDL50497.1"/>
    </source>
</evidence>
<dbReference type="AlphaFoldDB" id="A0A1G9KLU3"/>
<keyword evidence="2" id="KW-1185">Reference proteome</keyword>
<reference evidence="1 2" key="1">
    <citation type="submission" date="2016-10" db="EMBL/GenBank/DDBJ databases">
        <authorList>
            <person name="de Groot N.N."/>
        </authorList>
    </citation>
    <scope>NUCLEOTIDE SEQUENCE [LARGE SCALE GENOMIC DNA]</scope>
    <source>
        <strain evidence="1 2">DSM 797</strain>
    </source>
</reference>
<sequence length="53" mass="6177">MMISTRKVQEITLANLKNGEVTLMELNEIYEKLGFVFVVNQGKLTRIKKEIKH</sequence>
<dbReference type="Proteomes" id="UP000199068">
    <property type="component" value="Unassembled WGS sequence"/>
</dbReference>
<name>A0A1G9KLU3_9FIRM</name>
<protein>
    <submittedName>
        <fullName evidence="1">Uncharacterized protein</fullName>
    </submittedName>
</protein>
<accession>A0A1G9KLU3</accession>
<dbReference type="EMBL" id="FNGW01000002">
    <property type="protein sequence ID" value="SDL50497.1"/>
    <property type="molecule type" value="Genomic_DNA"/>
</dbReference>
<evidence type="ECO:0000313" key="2">
    <source>
        <dbReference type="Proteomes" id="UP000199068"/>
    </source>
</evidence>
<dbReference type="RefSeq" id="WP_092723205.1">
    <property type="nucleotide sequence ID" value="NZ_FNGW01000002.1"/>
</dbReference>
<gene>
    <name evidence="1" type="ORF">SAMN04515677_102193</name>
</gene>
<proteinExistence type="predicted"/>
<organism evidence="1 2">
    <name type="scientific">Romboutsia lituseburensis DSM 797</name>
    <dbReference type="NCBI Taxonomy" id="1121325"/>
    <lineage>
        <taxon>Bacteria</taxon>
        <taxon>Bacillati</taxon>
        <taxon>Bacillota</taxon>
        <taxon>Clostridia</taxon>
        <taxon>Peptostreptococcales</taxon>
        <taxon>Peptostreptococcaceae</taxon>
        <taxon>Romboutsia</taxon>
    </lineage>
</organism>